<protein>
    <recommendedName>
        <fullName evidence="8">TolC family protein</fullName>
    </recommendedName>
</protein>
<evidence type="ECO:0000256" key="1">
    <source>
        <dbReference type="ARBA" id="ARBA00004442"/>
    </source>
</evidence>
<organism evidence="6 7">
    <name type="scientific">Aquella oligotrophica</name>
    <dbReference type="NCBI Taxonomy" id="2067065"/>
    <lineage>
        <taxon>Bacteria</taxon>
        <taxon>Pseudomonadati</taxon>
        <taxon>Pseudomonadota</taxon>
        <taxon>Betaproteobacteria</taxon>
        <taxon>Neisseriales</taxon>
        <taxon>Neisseriaceae</taxon>
        <taxon>Aquella</taxon>
    </lineage>
</organism>
<dbReference type="PANTHER" id="PTHR30026:SF21">
    <property type="entry name" value="SLR1270 PROTEIN"/>
    <property type="match status" value="1"/>
</dbReference>
<dbReference type="Proteomes" id="UP000236655">
    <property type="component" value="Chromosome"/>
</dbReference>
<reference evidence="7" key="1">
    <citation type="submission" date="2017-11" db="EMBL/GenBank/DDBJ databases">
        <authorList>
            <person name="Chan K.G."/>
            <person name="Lee L.S."/>
        </authorList>
    </citation>
    <scope>NUCLEOTIDE SEQUENCE [LARGE SCALE GENOMIC DNA]</scope>
    <source>
        <strain evidence="7">DSM 100970</strain>
    </source>
</reference>
<dbReference type="Gene3D" id="1.20.1600.10">
    <property type="entry name" value="Outer membrane efflux proteins (OEP)"/>
    <property type="match status" value="1"/>
</dbReference>
<comment type="subcellular location">
    <subcellularLocation>
        <location evidence="1">Cell outer membrane</location>
    </subcellularLocation>
</comment>
<dbReference type="InterPro" id="IPR051906">
    <property type="entry name" value="TolC-like"/>
</dbReference>
<proteinExistence type="predicted"/>
<keyword evidence="3" id="KW-0812">Transmembrane</keyword>
<sequence length="500" mass="57251">MVRMVLMEVMVLPKMEARMRSRIRVNKLRGLLYLFSSIAPWGAGAYELQISRIESSINSCYPKILSAVIQQELNQGKVKKNEAPFDFRLDADALQRQGSTYNTTYQKIALEKRFYGSPVSAYAGYDISGGYTPQYDSAQITSTLGRQFVGLKMNLLSGFTMDEERLNLYNSMLDKEKSDYELDLSRLLVKTEAMKAYMGWVIAGAELQAYEKLLHIAETRQNALEKRFKNGDIAEISVKENYNNVLKRKMKVTSAKDYFNKASQYLALYYRDQRCNIVTPNQNLLPKTLPEVNKIPEQPIVDEVNNAVKNRPEFKIIQTQLQQIVNQQKLAGNYLLPKLNLSVQYNQNNSDTATSSYFQLNQQEAVGKLNFSMPLERSYGKGMDKETEASYRKLLNDRQLLLDQLKAQLETLHYSVDATASQVDMSKTENKLATDLLNAENRRVQNGDSNFFMLNLREDNATNSYLNYINVIAGNYQALIEYNFLTGNNVHLTKAYPQFN</sequence>
<evidence type="ECO:0000256" key="3">
    <source>
        <dbReference type="ARBA" id="ARBA00022692"/>
    </source>
</evidence>
<dbReference type="EMBL" id="CP024847">
    <property type="protein sequence ID" value="AUR51356.1"/>
    <property type="molecule type" value="Genomic_DNA"/>
</dbReference>
<name>A0A2I7N4G3_9NEIS</name>
<evidence type="ECO:0008006" key="8">
    <source>
        <dbReference type="Google" id="ProtNLM"/>
    </source>
</evidence>
<gene>
    <name evidence="6" type="ORF">CUN60_03255</name>
</gene>
<evidence type="ECO:0000256" key="4">
    <source>
        <dbReference type="ARBA" id="ARBA00023136"/>
    </source>
</evidence>
<accession>A0A2I7N4G3</accession>
<dbReference type="PANTHER" id="PTHR30026">
    <property type="entry name" value="OUTER MEMBRANE PROTEIN TOLC"/>
    <property type="match status" value="1"/>
</dbReference>
<keyword evidence="4" id="KW-0472">Membrane</keyword>
<dbReference type="SUPFAM" id="SSF56954">
    <property type="entry name" value="Outer membrane efflux proteins (OEP)"/>
    <property type="match status" value="1"/>
</dbReference>
<evidence type="ECO:0000313" key="7">
    <source>
        <dbReference type="Proteomes" id="UP000236655"/>
    </source>
</evidence>
<dbReference type="GO" id="GO:1990281">
    <property type="term" value="C:efflux pump complex"/>
    <property type="evidence" value="ECO:0007669"/>
    <property type="project" value="TreeGrafter"/>
</dbReference>
<evidence type="ECO:0000256" key="5">
    <source>
        <dbReference type="ARBA" id="ARBA00023237"/>
    </source>
</evidence>
<dbReference type="GO" id="GO:0015288">
    <property type="term" value="F:porin activity"/>
    <property type="evidence" value="ECO:0007669"/>
    <property type="project" value="TreeGrafter"/>
</dbReference>
<dbReference type="AlphaFoldDB" id="A0A2I7N4G3"/>
<keyword evidence="2" id="KW-1134">Transmembrane beta strand</keyword>
<keyword evidence="7" id="KW-1185">Reference proteome</keyword>
<evidence type="ECO:0000313" key="6">
    <source>
        <dbReference type="EMBL" id="AUR51356.1"/>
    </source>
</evidence>
<dbReference type="KEGG" id="nba:CUN60_03255"/>
<dbReference type="GO" id="GO:0009279">
    <property type="term" value="C:cell outer membrane"/>
    <property type="evidence" value="ECO:0007669"/>
    <property type="project" value="UniProtKB-SubCell"/>
</dbReference>
<keyword evidence="5" id="KW-0998">Cell outer membrane</keyword>
<dbReference type="GO" id="GO:0015562">
    <property type="term" value="F:efflux transmembrane transporter activity"/>
    <property type="evidence" value="ECO:0007669"/>
    <property type="project" value="InterPro"/>
</dbReference>
<evidence type="ECO:0000256" key="2">
    <source>
        <dbReference type="ARBA" id="ARBA00022452"/>
    </source>
</evidence>